<accession>A0ACB7RSV6</accession>
<gene>
    <name evidence="1" type="ORF">HPB50_019300</name>
</gene>
<evidence type="ECO:0000313" key="2">
    <source>
        <dbReference type="Proteomes" id="UP000821845"/>
    </source>
</evidence>
<dbReference type="Proteomes" id="UP000821845">
    <property type="component" value="Chromosome 8"/>
</dbReference>
<reference evidence="1" key="1">
    <citation type="submission" date="2020-05" db="EMBL/GenBank/DDBJ databases">
        <title>Large-scale comparative analyses of tick genomes elucidate their genetic diversity and vector capacities.</title>
        <authorList>
            <person name="Jia N."/>
            <person name="Wang J."/>
            <person name="Shi W."/>
            <person name="Du L."/>
            <person name="Sun Y."/>
            <person name="Zhan W."/>
            <person name="Jiang J."/>
            <person name="Wang Q."/>
            <person name="Zhang B."/>
            <person name="Ji P."/>
            <person name="Sakyi L.B."/>
            <person name="Cui X."/>
            <person name="Yuan T."/>
            <person name="Jiang B."/>
            <person name="Yang W."/>
            <person name="Lam T.T.-Y."/>
            <person name="Chang Q."/>
            <person name="Ding S."/>
            <person name="Wang X."/>
            <person name="Zhu J."/>
            <person name="Ruan X."/>
            <person name="Zhao L."/>
            <person name="Wei J."/>
            <person name="Que T."/>
            <person name="Du C."/>
            <person name="Cheng J."/>
            <person name="Dai P."/>
            <person name="Han X."/>
            <person name="Huang E."/>
            <person name="Gao Y."/>
            <person name="Liu J."/>
            <person name="Shao H."/>
            <person name="Ye R."/>
            <person name="Li L."/>
            <person name="Wei W."/>
            <person name="Wang X."/>
            <person name="Wang C."/>
            <person name="Yang T."/>
            <person name="Huo Q."/>
            <person name="Li W."/>
            <person name="Guo W."/>
            <person name="Chen H."/>
            <person name="Zhou L."/>
            <person name="Ni X."/>
            <person name="Tian J."/>
            <person name="Zhou Y."/>
            <person name="Sheng Y."/>
            <person name="Liu T."/>
            <person name="Pan Y."/>
            <person name="Xia L."/>
            <person name="Li J."/>
            <person name="Zhao F."/>
            <person name="Cao W."/>
        </authorList>
    </citation>
    <scope>NUCLEOTIDE SEQUENCE</scope>
    <source>
        <strain evidence="1">Hyas-2018</strain>
    </source>
</reference>
<keyword evidence="2" id="KW-1185">Reference proteome</keyword>
<sequence>MRGYHTLRWTPPDSPRRILFLPNHACRHPKPETLSARSAPSPGVAAQRRPLFPSSCPGCPPEGQTISKEGLSDASWQTPGYRARERRRRELQNQDKPIVDPSASDHNARTAAPGPRHQVKPRPPLIHRRSPLPRLPQNTIHIVGRPRKPIDLAKVPPWPLHDALLKAASLPDQPPESRDRLRTHPTNNTFTLSVIDSHRARAYLRIKSIKALRVFNAFDDFSDDEILADLQASNSDMPVVSGRRMGQTRHIVVALMSETLHKWILYLGTDIKLYPLRCRHCDEEHSPPAEGEAPTCTPRCIVCRGAHNTGSSNCKYRFIIKKPPKPQVQQHVHEPASTTRRNPSRSGSCSSRSPSPRDRSTSFPPLEASDGQDNRYPVQLIAESADLAPTHVGRDPVQPFEPLQDPVRLAKALEQYLRG</sequence>
<evidence type="ECO:0000313" key="1">
    <source>
        <dbReference type="EMBL" id="KAH6924529.1"/>
    </source>
</evidence>
<protein>
    <submittedName>
        <fullName evidence="1">Uncharacterized protein</fullName>
    </submittedName>
</protein>
<organism evidence="1 2">
    <name type="scientific">Hyalomma asiaticum</name>
    <name type="common">Tick</name>
    <dbReference type="NCBI Taxonomy" id="266040"/>
    <lineage>
        <taxon>Eukaryota</taxon>
        <taxon>Metazoa</taxon>
        <taxon>Ecdysozoa</taxon>
        <taxon>Arthropoda</taxon>
        <taxon>Chelicerata</taxon>
        <taxon>Arachnida</taxon>
        <taxon>Acari</taxon>
        <taxon>Parasitiformes</taxon>
        <taxon>Ixodida</taxon>
        <taxon>Ixodoidea</taxon>
        <taxon>Ixodidae</taxon>
        <taxon>Hyalomminae</taxon>
        <taxon>Hyalomma</taxon>
    </lineage>
</organism>
<name>A0ACB7RSV6_HYAAI</name>
<proteinExistence type="predicted"/>
<comment type="caution">
    <text evidence="1">The sequence shown here is derived from an EMBL/GenBank/DDBJ whole genome shotgun (WGS) entry which is preliminary data.</text>
</comment>
<dbReference type="EMBL" id="CM023488">
    <property type="protein sequence ID" value="KAH6924529.1"/>
    <property type="molecule type" value="Genomic_DNA"/>
</dbReference>